<reference evidence="13 14" key="1">
    <citation type="submission" date="2019-11" db="EMBL/GenBank/DDBJ databases">
        <title>Type strains purchased from KCTC, JCM and DSMZ.</title>
        <authorList>
            <person name="Lu H."/>
        </authorList>
    </citation>
    <scope>NUCLEOTIDE SEQUENCE [LARGE SCALE GENOMIC DNA]</scope>
    <source>
        <strain evidence="13 14">KCTC 42409</strain>
    </source>
</reference>
<dbReference type="Proteomes" id="UP000484015">
    <property type="component" value="Unassembled WGS sequence"/>
</dbReference>
<evidence type="ECO:0000256" key="8">
    <source>
        <dbReference type="ARBA" id="ARBA00023144"/>
    </source>
</evidence>
<name>A0A6L6Q4F2_9BURK</name>
<evidence type="ECO:0000256" key="3">
    <source>
        <dbReference type="ARBA" id="ARBA00004947"/>
    </source>
</evidence>
<dbReference type="EC" id="5.1.3.2" evidence="5"/>
<dbReference type="GO" id="GO:0003978">
    <property type="term" value="F:UDP-glucose 4-epimerase activity"/>
    <property type="evidence" value="ECO:0007669"/>
    <property type="project" value="UniProtKB-EC"/>
</dbReference>
<gene>
    <name evidence="13" type="ORF">GM668_21755</name>
</gene>
<dbReference type="InterPro" id="IPR001509">
    <property type="entry name" value="Epimerase_deHydtase"/>
</dbReference>
<dbReference type="GO" id="GO:0006012">
    <property type="term" value="P:galactose metabolic process"/>
    <property type="evidence" value="ECO:0007669"/>
    <property type="project" value="UniProtKB-KW"/>
</dbReference>
<comment type="caution">
    <text evidence="13">The sequence shown here is derived from an EMBL/GenBank/DDBJ whole genome shotgun (WGS) entry which is preliminary data.</text>
</comment>
<evidence type="ECO:0000313" key="14">
    <source>
        <dbReference type="Proteomes" id="UP000484015"/>
    </source>
</evidence>
<comment type="cofactor">
    <cofactor evidence="2">
        <name>NAD(+)</name>
        <dbReference type="ChEBI" id="CHEBI:57540"/>
    </cofactor>
</comment>
<keyword evidence="9" id="KW-0413">Isomerase</keyword>
<keyword evidence="14" id="KW-1185">Reference proteome</keyword>
<proteinExistence type="inferred from homology"/>
<evidence type="ECO:0000256" key="5">
    <source>
        <dbReference type="ARBA" id="ARBA00013189"/>
    </source>
</evidence>
<comment type="catalytic activity">
    <reaction evidence="1">
        <text>UDP-alpha-D-glucose = UDP-alpha-D-galactose</text>
        <dbReference type="Rhea" id="RHEA:22168"/>
        <dbReference type="ChEBI" id="CHEBI:58885"/>
        <dbReference type="ChEBI" id="CHEBI:66914"/>
        <dbReference type="EC" id="5.1.3.2"/>
    </reaction>
</comment>
<accession>A0A6L6Q4F2</accession>
<evidence type="ECO:0000256" key="4">
    <source>
        <dbReference type="ARBA" id="ARBA00007637"/>
    </source>
</evidence>
<evidence type="ECO:0000256" key="2">
    <source>
        <dbReference type="ARBA" id="ARBA00001911"/>
    </source>
</evidence>
<organism evidence="13 14">
    <name type="scientific">Pseudoduganella ginsengisoli</name>
    <dbReference type="NCBI Taxonomy" id="1462440"/>
    <lineage>
        <taxon>Bacteria</taxon>
        <taxon>Pseudomonadati</taxon>
        <taxon>Pseudomonadota</taxon>
        <taxon>Betaproteobacteria</taxon>
        <taxon>Burkholderiales</taxon>
        <taxon>Oxalobacteraceae</taxon>
        <taxon>Telluria group</taxon>
        <taxon>Pseudoduganella</taxon>
    </lineage>
</organism>
<feature type="domain" description="NAD-dependent epimerase/dehydratase" evidence="12">
    <location>
        <begin position="35"/>
        <end position="103"/>
    </location>
</feature>
<dbReference type="InterPro" id="IPR036291">
    <property type="entry name" value="NAD(P)-bd_dom_sf"/>
</dbReference>
<dbReference type="Pfam" id="PF01370">
    <property type="entry name" value="Epimerase"/>
    <property type="match status" value="1"/>
</dbReference>
<dbReference type="EMBL" id="WNLA01000017">
    <property type="protein sequence ID" value="MTW04703.1"/>
    <property type="molecule type" value="Genomic_DNA"/>
</dbReference>
<sequence>MLRPAIFSFVQRAMQAQNEAITRRTQQEINMSKNILVIGGTGAIGAMLVEQLLKAGHAVAIASRGHTRDGFGAQVRRIHVDRHHRAAMQAAFAHVSFDVVIDLLNRSPLDAQIALDVFKGKTKRYVMASSIAVYRQQIGCRNEPFDEAALDLSREAIDWQRDWLEPVDARENFAPGLRQAEAVMQGDGGLPAVSVRLAHVLGDTPSPHDPLAYYVGLVQSDQALLYANGKATTSFIDVASAASFLHWSAMQAFTGPVNAASGGQLSALGLHRRVGDVLGMPARALPLSTQGNLSPFDLPHPLLLDTERAAQLGYRFNRLDGWLDLLIHQYQPDLVSAPGDVPEQEAATAQVPAELLSACKPHRPSLQTSLSAAR</sequence>
<comment type="pathway">
    <text evidence="3">Carbohydrate metabolism; galactose metabolism.</text>
</comment>
<dbReference type="SUPFAM" id="SSF51735">
    <property type="entry name" value="NAD(P)-binding Rossmann-fold domains"/>
    <property type="match status" value="1"/>
</dbReference>
<evidence type="ECO:0000256" key="9">
    <source>
        <dbReference type="ARBA" id="ARBA00023235"/>
    </source>
</evidence>
<evidence type="ECO:0000256" key="7">
    <source>
        <dbReference type="ARBA" id="ARBA00023027"/>
    </source>
</evidence>
<evidence type="ECO:0000313" key="13">
    <source>
        <dbReference type="EMBL" id="MTW04703.1"/>
    </source>
</evidence>
<comment type="similarity">
    <text evidence="4">Belongs to the NAD(P)-dependent epimerase/dehydratase family.</text>
</comment>
<keyword evidence="8" id="KW-0119">Carbohydrate metabolism</keyword>
<dbReference type="OrthoDB" id="9801773at2"/>
<dbReference type="GO" id="GO:0005829">
    <property type="term" value="C:cytosol"/>
    <property type="evidence" value="ECO:0007669"/>
    <property type="project" value="TreeGrafter"/>
</dbReference>
<evidence type="ECO:0000259" key="12">
    <source>
        <dbReference type="Pfam" id="PF01370"/>
    </source>
</evidence>
<dbReference type="AlphaFoldDB" id="A0A6L6Q4F2"/>
<evidence type="ECO:0000256" key="1">
    <source>
        <dbReference type="ARBA" id="ARBA00000083"/>
    </source>
</evidence>
<dbReference type="PANTHER" id="PTHR43725:SF47">
    <property type="entry name" value="UDP-GLUCOSE 4-EPIMERASE"/>
    <property type="match status" value="1"/>
</dbReference>
<keyword evidence="7" id="KW-0520">NAD</keyword>
<evidence type="ECO:0000256" key="11">
    <source>
        <dbReference type="ARBA" id="ARBA00033067"/>
    </source>
</evidence>
<evidence type="ECO:0000256" key="6">
    <source>
        <dbReference type="ARBA" id="ARBA00018569"/>
    </source>
</evidence>
<keyword evidence="8" id="KW-0299">Galactose metabolism</keyword>
<dbReference type="Gene3D" id="3.40.50.720">
    <property type="entry name" value="NAD(P)-binding Rossmann-like Domain"/>
    <property type="match status" value="1"/>
</dbReference>
<evidence type="ECO:0000256" key="10">
    <source>
        <dbReference type="ARBA" id="ARBA00031367"/>
    </source>
</evidence>
<protein>
    <recommendedName>
        <fullName evidence="6">UDP-glucose 4-epimerase</fullName>
        <ecNumber evidence="5">5.1.3.2</ecNumber>
    </recommendedName>
    <alternativeName>
        <fullName evidence="11">Galactowaldenase</fullName>
    </alternativeName>
    <alternativeName>
        <fullName evidence="10">UDP-galactose 4-epimerase</fullName>
    </alternativeName>
</protein>
<dbReference type="PANTHER" id="PTHR43725">
    <property type="entry name" value="UDP-GLUCOSE 4-EPIMERASE"/>
    <property type="match status" value="1"/>
</dbReference>